<dbReference type="InterPro" id="IPR002347">
    <property type="entry name" value="SDR_fam"/>
</dbReference>
<accession>A0AAJ0FZ57</accession>
<keyword evidence="2" id="KW-0521">NADP</keyword>
<dbReference type="PROSITE" id="PS00061">
    <property type="entry name" value="ADH_SHORT"/>
    <property type="match status" value="1"/>
</dbReference>
<reference evidence="5" key="1">
    <citation type="submission" date="2023-06" db="EMBL/GenBank/DDBJ databases">
        <title>Conoideocrella luteorostrata (Hypocreales: Clavicipitaceae), a potential biocontrol fungus for elongate hemlock scale in United States Christmas tree production areas.</title>
        <authorList>
            <person name="Barrett H."/>
            <person name="Lovett B."/>
            <person name="Macias A.M."/>
            <person name="Stajich J.E."/>
            <person name="Kasson M.T."/>
        </authorList>
    </citation>
    <scope>NUCLEOTIDE SEQUENCE</scope>
    <source>
        <strain evidence="5">ARSEF 14590</strain>
    </source>
</reference>
<sequence length="391" mass="42272">MTSSSYNITSTIKQSPPIDVSQPYDASTLRNKTILVTGAANGLGAHMVRRWASHGAHITIGDIDDQAGESLVSELALLHPDSVFTYAHCDVTSWEQQGRLFEQAVRASPTSSIDIVVPNAGIIQTLESFQFENPRPLPGGKLAKPSTRTVDINITGVIYTTHLALYYFSKPPKPQNRNGNGNENGSEDESEGESKRPTHAPAPAPAPAPTSDKCLLLIGSIASIYPLAGQTHYTMSKHAICGLFRSLRMTAFMQSSSNLRVNMLAPYFVEQSRMLSTVADIAFLGGTAGGATIPDVVDAATRLVADESIAGRALAVGPALKSAPEGGWQGVQAVAKHEGGGRGRAAWEIYAHDYDEVDAFTYRYIRLMNSVTQLRGLLGWFLDFWVKLLRR</sequence>
<dbReference type="PRINTS" id="PR00081">
    <property type="entry name" value="GDHRDH"/>
</dbReference>
<dbReference type="Proteomes" id="UP001251528">
    <property type="component" value="Unassembled WGS sequence"/>
</dbReference>
<dbReference type="SUPFAM" id="SSF51735">
    <property type="entry name" value="NAD(P)-binding Rossmann-fold domains"/>
    <property type="match status" value="1"/>
</dbReference>
<dbReference type="PANTHER" id="PTHR43180">
    <property type="entry name" value="3-OXOACYL-(ACYL-CARRIER-PROTEIN) REDUCTASE (AFU_ORTHOLOGUE AFUA_6G11210)"/>
    <property type="match status" value="1"/>
</dbReference>
<dbReference type="GO" id="GO:0016491">
    <property type="term" value="F:oxidoreductase activity"/>
    <property type="evidence" value="ECO:0007669"/>
    <property type="project" value="UniProtKB-KW"/>
</dbReference>
<protein>
    <submittedName>
        <fullName evidence="5">Uncharacterized protein</fullName>
    </submittedName>
</protein>
<dbReference type="Pfam" id="PF00106">
    <property type="entry name" value="adh_short"/>
    <property type="match status" value="2"/>
</dbReference>
<dbReference type="EMBL" id="JASWJB010000086">
    <property type="protein sequence ID" value="KAK2599986.1"/>
    <property type="molecule type" value="Genomic_DNA"/>
</dbReference>
<evidence type="ECO:0000256" key="2">
    <source>
        <dbReference type="ARBA" id="ARBA00022857"/>
    </source>
</evidence>
<name>A0AAJ0FZ57_9HYPO</name>
<evidence type="ECO:0000313" key="6">
    <source>
        <dbReference type="Proteomes" id="UP001251528"/>
    </source>
</evidence>
<organism evidence="5 6">
    <name type="scientific">Conoideocrella luteorostrata</name>
    <dbReference type="NCBI Taxonomy" id="1105319"/>
    <lineage>
        <taxon>Eukaryota</taxon>
        <taxon>Fungi</taxon>
        <taxon>Dikarya</taxon>
        <taxon>Ascomycota</taxon>
        <taxon>Pezizomycotina</taxon>
        <taxon>Sordariomycetes</taxon>
        <taxon>Hypocreomycetidae</taxon>
        <taxon>Hypocreales</taxon>
        <taxon>Clavicipitaceae</taxon>
        <taxon>Conoideocrella</taxon>
    </lineage>
</organism>
<keyword evidence="3" id="KW-0560">Oxidoreductase</keyword>
<evidence type="ECO:0000256" key="1">
    <source>
        <dbReference type="ARBA" id="ARBA00006484"/>
    </source>
</evidence>
<keyword evidence="6" id="KW-1185">Reference proteome</keyword>
<dbReference type="PANTHER" id="PTHR43180:SF16">
    <property type="entry name" value="BACILYSIN BIOSYNTHESIS OXIDOREDUCTASE BACC"/>
    <property type="match status" value="1"/>
</dbReference>
<proteinExistence type="inferred from homology"/>
<dbReference type="AlphaFoldDB" id="A0AAJ0FZ57"/>
<comment type="caution">
    <text evidence="5">The sequence shown here is derived from an EMBL/GenBank/DDBJ whole genome shotgun (WGS) entry which is preliminary data.</text>
</comment>
<evidence type="ECO:0000256" key="3">
    <source>
        <dbReference type="ARBA" id="ARBA00023002"/>
    </source>
</evidence>
<feature type="region of interest" description="Disordered" evidence="4">
    <location>
        <begin position="170"/>
        <end position="208"/>
    </location>
</feature>
<gene>
    <name evidence="5" type="ORF">QQS21_005288</name>
</gene>
<evidence type="ECO:0000256" key="4">
    <source>
        <dbReference type="SAM" id="MobiDB-lite"/>
    </source>
</evidence>
<dbReference type="InterPro" id="IPR020904">
    <property type="entry name" value="Sc_DH/Rdtase_CS"/>
</dbReference>
<dbReference type="Gene3D" id="3.40.50.720">
    <property type="entry name" value="NAD(P)-binding Rossmann-like Domain"/>
    <property type="match status" value="1"/>
</dbReference>
<comment type="similarity">
    <text evidence="1">Belongs to the short-chain dehydrogenases/reductases (SDR) family.</text>
</comment>
<evidence type="ECO:0000313" key="5">
    <source>
        <dbReference type="EMBL" id="KAK2599986.1"/>
    </source>
</evidence>
<dbReference type="InterPro" id="IPR036291">
    <property type="entry name" value="NAD(P)-bd_dom_sf"/>
</dbReference>